<dbReference type="PANTHER" id="PTHR40260:SF2">
    <property type="entry name" value="BLR8190 PROTEIN"/>
    <property type="match status" value="1"/>
</dbReference>
<evidence type="ECO:0000313" key="5">
    <source>
        <dbReference type="EMBL" id="CAB5044394.1"/>
    </source>
</evidence>
<dbReference type="GO" id="GO:0016491">
    <property type="term" value="F:oxidoreductase activity"/>
    <property type="evidence" value="ECO:0007669"/>
    <property type="project" value="InterPro"/>
</dbReference>
<dbReference type="EMBL" id="CAFBQJ010000008">
    <property type="protein sequence ID" value="CAB5044394.1"/>
    <property type="molecule type" value="Genomic_DNA"/>
</dbReference>
<accession>A0A6J6J2E0</accession>
<dbReference type="InterPro" id="IPR009799">
    <property type="entry name" value="EthD_dom"/>
</dbReference>
<evidence type="ECO:0000259" key="1">
    <source>
        <dbReference type="Pfam" id="PF07110"/>
    </source>
</evidence>
<dbReference type="EMBL" id="CAEZVL010000083">
    <property type="protein sequence ID" value="CAB4630815.1"/>
    <property type="molecule type" value="Genomic_DNA"/>
</dbReference>
<evidence type="ECO:0000313" key="2">
    <source>
        <dbReference type="EMBL" id="CAB4537969.1"/>
    </source>
</evidence>
<dbReference type="SUPFAM" id="SSF54909">
    <property type="entry name" value="Dimeric alpha+beta barrel"/>
    <property type="match status" value="1"/>
</dbReference>
<reference evidence="3" key="1">
    <citation type="submission" date="2020-05" db="EMBL/GenBank/DDBJ databases">
        <authorList>
            <person name="Chiriac C."/>
            <person name="Salcher M."/>
            <person name="Ghai R."/>
            <person name="Kavagutti S V."/>
        </authorList>
    </citation>
    <scope>NUCLEOTIDE SEQUENCE</scope>
</reference>
<dbReference type="EMBL" id="CAFBRX010000007">
    <property type="protein sequence ID" value="CAB5110523.1"/>
    <property type="molecule type" value="Genomic_DNA"/>
</dbReference>
<dbReference type="NCBIfam" id="TIGR02118">
    <property type="entry name" value="EthD family reductase"/>
    <property type="match status" value="1"/>
</dbReference>
<dbReference type="EMBL" id="CAEZZV010000058">
    <property type="protein sequence ID" value="CAB4776815.1"/>
    <property type="molecule type" value="Genomic_DNA"/>
</dbReference>
<evidence type="ECO:0000313" key="3">
    <source>
        <dbReference type="EMBL" id="CAB4630815.1"/>
    </source>
</evidence>
<dbReference type="Pfam" id="PF07110">
    <property type="entry name" value="EthD"/>
    <property type="match status" value="1"/>
</dbReference>
<dbReference type="EMBL" id="CAEZSL010000038">
    <property type="protein sequence ID" value="CAB4537969.1"/>
    <property type="molecule type" value="Genomic_DNA"/>
</dbReference>
<dbReference type="AlphaFoldDB" id="A0A6J6J2E0"/>
<dbReference type="InterPro" id="IPR011008">
    <property type="entry name" value="Dimeric_a/b-barrel"/>
</dbReference>
<sequence length="96" mass="10403">MIKVSVFYPSSEASTFDHDYYRTTHVPLCAKAWNPLSSQIDRGVDGPYVAAVHFVFDSLGAFQGAMGSPLTGEVMADVANYTNITPVMQVAEIIEG</sequence>
<organism evidence="3">
    <name type="scientific">freshwater metagenome</name>
    <dbReference type="NCBI Taxonomy" id="449393"/>
    <lineage>
        <taxon>unclassified sequences</taxon>
        <taxon>metagenomes</taxon>
        <taxon>ecological metagenomes</taxon>
    </lineage>
</organism>
<evidence type="ECO:0000313" key="4">
    <source>
        <dbReference type="EMBL" id="CAB4776815.1"/>
    </source>
</evidence>
<dbReference type="PANTHER" id="PTHR40260">
    <property type="entry name" value="BLR8190 PROTEIN"/>
    <property type="match status" value="1"/>
</dbReference>
<feature type="domain" description="EthD" evidence="1">
    <location>
        <begin position="18"/>
        <end position="82"/>
    </location>
</feature>
<proteinExistence type="predicted"/>
<protein>
    <submittedName>
        <fullName evidence="3">Unannotated protein</fullName>
    </submittedName>
</protein>
<gene>
    <name evidence="2" type="ORF">UFOPK1421_00482</name>
    <name evidence="3" type="ORF">UFOPK1960_00659</name>
    <name evidence="4" type="ORF">UFOPK2921_00591</name>
    <name evidence="5" type="ORF">UFOPK4275_00096</name>
    <name evidence="6" type="ORF">UFOPK4422_00139</name>
</gene>
<evidence type="ECO:0000313" key="6">
    <source>
        <dbReference type="EMBL" id="CAB5110523.1"/>
    </source>
</evidence>
<name>A0A6J6J2E0_9ZZZZ</name>
<dbReference type="Gene3D" id="3.30.70.100">
    <property type="match status" value="1"/>
</dbReference>